<dbReference type="RefSeq" id="WP_055681460.1">
    <property type="nucleotide sequence ID" value="NZ_CANMUL010000001.1"/>
</dbReference>
<dbReference type="Gene3D" id="1.10.3720.10">
    <property type="entry name" value="MetI-like"/>
    <property type="match status" value="1"/>
</dbReference>
<keyword evidence="5 7" id="KW-1133">Transmembrane helix</keyword>
<sequence length="315" mass="34405">MLSFILRRILIAIPTILLISVFVFSLQKLLPGDPVLAMAGEERDPEVIAFLREKYRLNDPIPVQYAHWVGNAVRGDLGMSLRTNQPVLELIGEKLPVTIQLATMAMIFAMGIGIPAGILSAVRKGTVTDYVANVVALSGLSIPNFWLGIMLILLVSVKWQLLPASGYVPFADDPWRSVQVMLMPAFVLGTALAATLMRHTRSAMLTVLTSDYVRTARAKGLSERRVILKHAFRNALTPIVTLSALLFGELIAGAVLTEQIFTIPGFGKLVVDAVFNRDYAVVQGIVLVTAVGFIVMNLLADVAYVLLNPRLRSQT</sequence>
<dbReference type="Proteomes" id="UP000048908">
    <property type="component" value="Unassembled WGS sequence"/>
</dbReference>
<dbReference type="PROSITE" id="PS50928">
    <property type="entry name" value="ABC_TM1"/>
    <property type="match status" value="1"/>
</dbReference>
<dbReference type="GO" id="GO:0071916">
    <property type="term" value="F:dipeptide transmembrane transporter activity"/>
    <property type="evidence" value="ECO:0007669"/>
    <property type="project" value="TreeGrafter"/>
</dbReference>
<dbReference type="AlphaFoldDB" id="A0A0M6XLH4"/>
<feature type="transmembrane region" description="Helical" evidence="7">
    <location>
        <begin position="134"/>
        <end position="157"/>
    </location>
</feature>
<keyword evidence="6 7" id="KW-0472">Membrane</keyword>
<dbReference type="Pfam" id="PF19300">
    <property type="entry name" value="BPD_transp_1_N"/>
    <property type="match status" value="1"/>
</dbReference>
<dbReference type="InterPro" id="IPR000515">
    <property type="entry name" value="MetI-like"/>
</dbReference>
<feature type="domain" description="ABC transmembrane type-1" evidence="8">
    <location>
        <begin position="95"/>
        <end position="300"/>
    </location>
</feature>
<evidence type="ECO:0000313" key="10">
    <source>
        <dbReference type="Proteomes" id="UP000048908"/>
    </source>
</evidence>
<comment type="subcellular location">
    <subcellularLocation>
        <location evidence="1 7">Cell membrane</location>
        <topology evidence="1 7">Multi-pass membrane protein</topology>
    </subcellularLocation>
</comment>
<protein>
    <submittedName>
        <fullName evidence="9">Dipeptide transport system permease protein DppB</fullName>
    </submittedName>
</protein>
<feature type="transmembrane region" description="Helical" evidence="7">
    <location>
        <begin position="177"/>
        <end position="196"/>
    </location>
</feature>
<dbReference type="Pfam" id="PF00528">
    <property type="entry name" value="BPD_transp_1"/>
    <property type="match status" value="1"/>
</dbReference>
<evidence type="ECO:0000259" key="8">
    <source>
        <dbReference type="PROSITE" id="PS50928"/>
    </source>
</evidence>
<dbReference type="GO" id="GO:0005886">
    <property type="term" value="C:plasma membrane"/>
    <property type="evidence" value="ECO:0007669"/>
    <property type="project" value="UniProtKB-SubCell"/>
</dbReference>
<keyword evidence="4 7" id="KW-0812">Transmembrane</keyword>
<evidence type="ECO:0000313" key="9">
    <source>
        <dbReference type="EMBL" id="CTQ31996.1"/>
    </source>
</evidence>
<dbReference type="SUPFAM" id="SSF161098">
    <property type="entry name" value="MetI-like"/>
    <property type="match status" value="1"/>
</dbReference>
<dbReference type="STRING" id="282197.SAMN04488517_104239"/>
<feature type="transmembrane region" description="Helical" evidence="7">
    <location>
        <begin position="235"/>
        <end position="261"/>
    </location>
</feature>
<dbReference type="PANTHER" id="PTHR43163:SF6">
    <property type="entry name" value="DIPEPTIDE TRANSPORT SYSTEM PERMEASE PROTEIN DPPB-RELATED"/>
    <property type="match status" value="1"/>
</dbReference>
<keyword evidence="2 7" id="KW-0813">Transport</keyword>
<keyword evidence="3" id="KW-1003">Cell membrane</keyword>
<accession>A0A0M6XLH4</accession>
<feature type="transmembrane region" description="Helical" evidence="7">
    <location>
        <begin position="9"/>
        <end position="26"/>
    </location>
</feature>
<organism evidence="9 10">
    <name type="scientific">Jannaschia rubra</name>
    <dbReference type="NCBI Taxonomy" id="282197"/>
    <lineage>
        <taxon>Bacteria</taxon>
        <taxon>Pseudomonadati</taxon>
        <taxon>Pseudomonadota</taxon>
        <taxon>Alphaproteobacteria</taxon>
        <taxon>Rhodobacterales</taxon>
        <taxon>Roseobacteraceae</taxon>
        <taxon>Jannaschia</taxon>
    </lineage>
</organism>
<evidence type="ECO:0000256" key="5">
    <source>
        <dbReference type="ARBA" id="ARBA00022989"/>
    </source>
</evidence>
<dbReference type="InterPro" id="IPR035906">
    <property type="entry name" value="MetI-like_sf"/>
</dbReference>
<evidence type="ECO:0000256" key="3">
    <source>
        <dbReference type="ARBA" id="ARBA00022475"/>
    </source>
</evidence>
<dbReference type="PANTHER" id="PTHR43163">
    <property type="entry name" value="DIPEPTIDE TRANSPORT SYSTEM PERMEASE PROTEIN DPPB-RELATED"/>
    <property type="match status" value="1"/>
</dbReference>
<proteinExistence type="inferred from homology"/>
<dbReference type="InterPro" id="IPR045621">
    <property type="entry name" value="BPD_transp_1_N"/>
</dbReference>
<reference evidence="9 10" key="1">
    <citation type="submission" date="2015-07" db="EMBL/GenBank/DDBJ databases">
        <authorList>
            <person name="Noorani M."/>
        </authorList>
    </citation>
    <scope>NUCLEOTIDE SEQUENCE [LARGE SCALE GENOMIC DNA]</scope>
    <source>
        <strain evidence="9 10">CECT 5088</strain>
    </source>
</reference>
<dbReference type="EMBL" id="CXPG01000012">
    <property type="protein sequence ID" value="CTQ31996.1"/>
    <property type="molecule type" value="Genomic_DNA"/>
</dbReference>
<keyword evidence="10" id="KW-1185">Reference proteome</keyword>
<gene>
    <name evidence="9" type="primary">dppB_1</name>
    <name evidence="9" type="ORF">JAN5088_00755</name>
</gene>
<evidence type="ECO:0000256" key="6">
    <source>
        <dbReference type="ARBA" id="ARBA00023136"/>
    </source>
</evidence>
<evidence type="ECO:0000256" key="4">
    <source>
        <dbReference type="ARBA" id="ARBA00022692"/>
    </source>
</evidence>
<evidence type="ECO:0000256" key="2">
    <source>
        <dbReference type="ARBA" id="ARBA00022448"/>
    </source>
</evidence>
<dbReference type="CDD" id="cd06261">
    <property type="entry name" value="TM_PBP2"/>
    <property type="match status" value="1"/>
</dbReference>
<name>A0A0M6XLH4_9RHOB</name>
<comment type="similarity">
    <text evidence="7">Belongs to the binding-protein-dependent transport system permease family.</text>
</comment>
<dbReference type="OrthoDB" id="7825509at2"/>
<feature type="transmembrane region" description="Helical" evidence="7">
    <location>
        <begin position="281"/>
        <end position="307"/>
    </location>
</feature>
<evidence type="ECO:0000256" key="1">
    <source>
        <dbReference type="ARBA" id="ARBA00004651"/>
    </source>
</evidence>
<evidence type="ECO:0000256" key="7">
    <source>
        <dbReference type="RuleBase" id="RU363032"/>
    </source>
</evidence>
<feature type="transmembrane region" description="Helical" evidence="7">
    <location>
        <begin position="99"/>
        <end position="122"/>
    </location>
</feature>